<dbReference type="InterPro" id="IPR009057">
    <property type="entry name" value="Homeodomain-like_sf"/>
</dbReference>
<dbReference type="GO" id="GO:0003700">
    <property type="term" value="F:DNA-binding transcription factor activity"/>
    <property type="evidence" value="ECO:0007669"/>
    <property type="project" value="TreeGrafter"/>
</dbReference>
<gene>
    <name evidence="4" type="ORF">C7I55_09450</name>
</gene>
<dbReference type="OrthoDB" id="70491at2"/>
<dbReference type="EMBL" id="PXYI01000003">
    <property type="protein sequence ID" value="PSJ40546.1"/>
    <property type="molecule type" value="Genomic_DNA"/>
</dbReference>
<proteinExistence type="predicted"/>
<feature type="DNA-binding region" description="H-T-H motif" evidence="2">
    <location>
        <begin position="76"/>
        <end position="95"/>
    </location>
</feature>
<protein>
    <submittedName>
        <fullName evidence="4">TetR family transcriptional regulator</fullName>
    </submittedName>
</protein>
<dbReference type="Proteomes" id="UP000241167">
    <property type="component" value="Unassembled WGS sequence"/>
</dbReference>
<evidence type="ECO:0000256" key="2">
    <source>
        <dbReference type="PROSITE-ProRule" id="PRU00335"/>
    </source>
</evidence>
<reference evidence="4 5" key="1">
    <citation type="submission" date="2018-03" db="EMBL/GenBank/DDBJ databases">
        <title>The draft genome of Sphingosinicella sp. GL-C-18.</title>
        <authorList>
            <person name="Liu L."/>
            <person name="Li L."/>
            <person name="Liang L."/>
            <person name="Zhang X."/>
            <person name="Wang T."/>
        </authorList>
    </citation>
    <scope>NUCLEOTIDE SEQUENCE [LARGE SCALE GENOMIC DNA]</scope>
    <source>
        <strain evidence="4 5">GL-C-18</strain>
    </source>
</reference>
<sequence>MSACTLASTTCRAEPPALDLPTVTYHWYIELTRDTAPPGPPASPNPRQRLTRSDRAVQLLSVAWEIVRTEGTGALTLGYLAARAGVTKPVVYDHFGDRNGLLAALYLGFDQRQNEKIDRAIAASAPTAEARAEVLARAYVDCVLTEGREIGDLVAALSGTPELQTIRRDRAAPFMEKFRAALAPASPSGDVGVAGLHAFLGAAEALSQAAAGDEISPEQAKHELRDLILDMLARQVQGRATVR</sequence>
<dbReference type="InterPro" id="IPR050109">
    <property type="entry name" value="HTH-type_TetR-like_transc_reg"/>
</dbReference>
<comment type="caution">
    <text evidence="4">The sequence shown here is derived from an EMBL/GenBank/DDBJ whole genome shotgun (WGS) entry which is preliminary data.</text>
</comment>
<evidence type="ECO:0000256" key="1">
    <source>
        <dbReference type="ARBA" id="ARBA00023125"/>
    </source>
</evidence>
<dbReference type="Pfam" id="PF00440">
    <property type="entry name" value="TetR_N"/>
    <property type="match status" value="1"/>
</dbReference>
<keyword evidence="1 2" id="KW-0238">DNA-binding</keyword>
<dbReference type="InterPro" id="IPR001647">
    <property type="entry name" value="HTH_TetR"/>
</dbReference>
<dbReference type="PRINTS" id="PR00455">
    <property type="entry name" value="HTHTETR"/>
</dbReference>
<evidence type="ECO:0000313" key="5">
    <source>
        <dbReference type="Proteomes" id="UP000241167"/>
    </source>
</evidence>
<dbReference type="SUPFAM" id="SSF46689">
    <property type="entry name" value="Homeodomain-like"/>
    <property type="match status" value="1"/>
</dbReference>
<accession>A0A2P7QRE2</accession>
<dbReference type="PANTHER" id="PTHR30055:SF223">
    <property type="entry name" value="HTH-TYPE TRANSCRIPTIONAL REGULATOR UIDR"/>
    <property type="match status" value="1"/>
</dbReference>
<name>A0A2P7QRE2_9SPHN</name>
<feature type="domain" description="HTH tetR-type" evidence="3">
    <location>
        <begin position="53"/>
        <end position="113"/>
    </location>
</feature>
<evidence type="ECO:0000313" key="4">
    <source>
        <dbReference type="EMBL" id="PSJ40546.1"/>
    </source>
</evidence>
<keyword evidence="5" id="KW-1185">Reference proteome</keyword>
<organism evidence="4 5">
    <name type="scientific">Allosphingosinicella deserti</name>
    <dbReference type="NCBI Taxonomy" id="2116704"/>
    <lineage>
        <taxon>Bacteria</taxon>
        <taxon>Pseudomonadati</taxon>
        <taxon>Pseudomonadota</taxon>
        <taxon>Alphaproteobacteria</taxon>
        <taxon>Sphingomonadales</taxon>
        <taxon>Sphingomonadaceae</taxon>
        <taxon>Allosphingosinicella</taxon>
    </lineage>
</organism>
<dbReference type="PROSITE" id="PS50977">
    <property type="entry name" value="HTH_TETR_2"/>
    <property type="match status" value="1"/>
</dbReference>
<evidence type="ECO:0000259" key="3">
    <source>
        <dbReference type="PROSITE" id="PS50977"/>
    </source>
</evidence>
<dbReference type="Gene3D" id="1.10.357.10">
    <property type="entry name" value="Tetracycline Repressor, domain 2"/>
    <property type="match status" value="1"/>
</dbReference>
<dbReference type="AlphaFoldDB" id="A0A2P7QRE2"/>
<dbReference type="GO" id="GO:0000976">
    <property type="term" value="F:transcription cis-regulatory region binding"/>
    <property type="evidence" value="ECO:0007669"/>
    <property type="project" value="TreeGrafter"/>
</dbReference>
<dbReference type="PANTHER" id="PTHR30055">
    <property type="entry name" value="HTH-TYPE TRANSCRIPTIONAL REGULATOR RUTR"/>
    <property type="match status" value="1"/>
</dbReference>